<organism evidence="3 4">
    <name type="scientific">Staphylococcus hominis</name>
    <dbReference type="NCBI Taxonomy" id="1290"/>
    <lineage>
        <taxon>Bacteria</taxon>
        <taxon>Bacillati</taxon>
        <taxon>Bacillota</taxon>
        <taxon>Bacilli</taxon>
        <taxon>Bacillales</taxon>
        <taxon>Staphylococcaceae</taxon>
        <taxon>Staphylococcus</taxon>
    </lineage>
</organism>
<feature type="domain" description="Glycosyl transferase family 1" evidence="1">
    <location>
        <begin position="217"/>
        <end position="380"/>
    </location>
</feature>
<dbReference type="InterPro" id="IPR001296">
    <property type="entry name" value="Glyco_trans_1"/>
</dbReference>
<sequence>MNLLSIGHSQSGGGLQTVFRISNKICDKNINIITAFKSDEENKADIELKRIKDYNNIFFKIIGYFFIPKNYYSIKKVLIENEIDIIHLHSTSGLSLSLLFALRKYKKKSKLIFSSHGYGLVCPNYSCYNYSKKKLCTECVFKGKESRVIFKKCDKRGYAYSFLRYLDFRLQNFITKKNKIFDTIITPSNYLKSLLEESKYNFKDIQIISNPIESIRNDFKYKENIISYVGRFSKEKNVDLLIKSFYKLIHLDGYEDVRLQILGSGSEINNYKKIIKELNIENRVFISEKFLNKDELNNKLKHSKIMVLPTGSPETFGLVILEGIKYNMIPITYNIGAQYENIKKLNVGEIFTEMDSDNILKSLVQALNKYEKSQQKIKKANILIDKNFSVKEYHNKLKKLYMNIL</sequence>
<dbReference type="Proteomes" id="UP000665944">
    <property type="component" value="Unassembled WGS sequence"/>
</dbReference>
<dbReference type="AlphaFoldDB" id="A0A8X8GZC8"/>
<evidence type="ECO:0000313" key="3">
    <source>
        <dbReference type="EMBL" id="MCM5673271.1"/>
    </source>
</evidence>
<dbReference type="CDD" id="cd03801">
    <property type="entry name" value="GT4_PimA-like"/>
    <property type="match status" value="1"/>
</dbReference>
<proteinExistence type="predicted"/>
<protein>
    <submittedName>
        <fullName evidence="3">Glycosyltransferase</fullName>
    </submittedName>
</protein>
<dbReference type="RefSeq" id="WP_103268355.1">
    <property type="nucleotide sequence ID" value="NZ_JAEKFX010000012.1"/>
</dbReference>
<dbReference type="GO" id="GO:0016757">
    <property type="term" value="F:glycosyltransferase activity"/>
    <property type="evidence" value="ECO:0007669"/>
    <property type="project" value="InterPro"/>
</dbReference>
<evidence type="ECO:0000259" key="1">
    <source>
        <dbReference type="Pfam" id="PF00534"/>
    </source>
</evidence>
<dbReference type="InterPro" id="IPR028098">
    <property type="entry name" value="Glyco_trans_4-like_N"/>
</dbReference>
<dbReference type="PANTHER" id="PTHR45947">
    <property type="entry name" value="SULFOQUINOVOSYL TRANSFERASE SQD2"/>
    <property type="match status" value="1"/>
</dbReference>
<dbReference type="SUPFAM" id="SSF53756">
    <property type="entry name" value="UDP-Glycosyltransferase/glycogen phosphorylase"/>
    <property type="match status" value="1"/>
</dbReference>
<comment type="caution">
    <text evidence="3">The sequence shown here is derived from an EMBL/GenBank/DDBJ whole genome shotgun (WGS) entry which is preliminary data.</text>
</comment>
<feature type="domain" description="Glycosyltransferase subfamily 4-like N-terminal" evidence="2">
    <location>
        <begin position="38"/>
        <end position="213"/>
    </location>
</feature>
<dbReference type="EMBL" id="JAGHKT020000025">
    <property type="protein sequence ID" value="MCM5673271.1"/>
    <property type="molecule type" value="Genomic_DNA"/>
</dbReference>
<dbReference type="Gene3D" id="3.40.50.2000">
    <property type="entry name" value="Glycogen Phosphorylase B"/>
    <property type="match status" value="2"/>
</dbReference>
<name>A0A8X8GZC8_STAHO</name>
<accession>A0A8X8GZC8</accession>
<dbReference type="InterPro" id="IPR050194">
    <property type="entry name" value="Glycosyltransferase_grp1"/>
</dbReference>
<keyword evidence="4" id="KW-1185">Reference proteome</keyword>
<gene>
    <name evidence="3" type="ORF">J7T32_011090</name>
</gene>
<dbReference type="Pfam" id="PF13439">
    <property type="entry name" value="Glyco_transf_4"/>
    <property type="match status" value="1"/>
</dbReference>
<evidence type="ECO:0000313" key="4">
    <source>
        <dbReference type="Proteomes" id="UP000665944"/>
    </source>
</evidence>
<dbReference type="Pfam" id="PF00534">
    <property type="entry name" value="Glycos_transf_1"/>
    <property type="match status" value="1"/>
</dbReference>
<reference evidence="3 4" key="1">
    <citation type="submission" date="2022-06" db="EMBL/GenBank/DDBJ databases">
        <title>Staphylococcus hominis ShoR14 genome sequence.</title>
        <authorList>
            <person name="Yeo C.C."/>
            <person name="Chew C.H."/>
            <person name="Che Hamzah A.M."/>
            <person name="Al-Trad E.I."/>
        </authorList>
    </citation>
    <scope>NUCLEOTIDE SEQUENCE [LARGE SCALE GENOMIC DNA]</scope>
    <source>
        <strain evidence="3 4">ShoR14</strain>
    </source>
</reference>
<dbReference type="PANTHER" id="PTHR45947:SF3">
    <property type="entry name" value="SULFOQUINOVOSYL TRANSFERASE SQD2"/>
    <property type="match status" value="1"/>
</dbReference>
<evidence type="ECO:0000259" key="2">
    <source>
        <dbReference type="Pfam" id="PF13439"/>
    </source>
</evidence>